<dbReference type="WBParaSite" id="OFLC_0001362101-mRNA-1">
    <property type="protein sequence ID" value="OFLC_0001362101-mRNA-1"/>
    <property type="gene ID" value="OFLC_0001362101"/>
</dbReference>
<reference evidence="3" key="1">
    <citation type="submission" date="2016-06" db="UniProtKB">
        <authorList>
            <consortium name="WormBaseParasite"/>
        </authorList>
    </citation>
    <scope>IDENTIFICATION</scope>
</reference>
<reference evidence="1 2" key="2">
    <citation type="submission" date="2018-11" db="EMBL/GenBank/DDBJ databases">
        <authorList>
            <consortium name="Pathogen Informatics"/>
        </authorList>
    </citation>
    <scope>NUCLEOTIDE SEQUENCE [LARGE SCALE GENOMIC DNA]</scope>
</reference>
<evidence type="ECO:0000313" key="3">
    <source>
        <dbReference type="WBParaSite" id="OFLC_0001362101-mRNA-1"/>
    </source>
</evidence>
<evidence type="ECO:0000313" key="2">
    <source>
        <dbReference type="Proteomes" id="UP000267606"/>
    </source>
</evidence>
<accession>A0A183I1K8</accession>
<proteinExistence type="predicted"/>
<dbReference type="Proteomes" id="UP000267606">
    <property type="component" value="Unassembled WGS sequence"/>
</dbReference>
<sequence length="173" mass="19403">MPFCSKVSLEILIAHITKDHQYGNFVHDTILHRTQQQMDSMMLFPIDCELCSFIKQIFIVAHVSSSLIPLISSIYNIVFLSLVSGCTLKITVSLPSFTYLQMYLIDLTELRYSTFMCALCVFNSKGEYGTIHRLSISMSPFCICIIANLLPSSADLPYKANSSFFATVSDTNA</sequence>
<keyword evidence="2" id="KW-1185">Reference proteome</keyword>
<organism evidence="3">
    <name type="scientific">Onchocerca flexuosa</name>
    <dbReference type="NCBI Taxonomy" id="387005"/>
    <lineage>
        <taxon>Eukaryota</taxon>
        <taxon>Metazoa</taxon>
        <taxon>Ecdysozoa</taxon>
        <taxon>Nematoda</taxon>
        <taxon>Chromadorea</taxon>
        <taxon>Rhabditida</taxon>
        <taxon>Spirurina</taxon>
        <taxon>Spiruromorpha</taxon>
        <taxon>Filarioidea</taxon>
        <taxon>Onchocercidae</taxon>
        <taxon>Onchocerca</taxon>
    </lineage>
</organism>
<dbReference type="EMBL" id="UZAJ01040298">
    <property type="protein sequence ID" value="VDP14226.1"/>
    <property type="molecule type" value="Genomic_DNA"/>
</dbReference>
<gene>
    <name evidence="1" type="ORF">OFLC_LOCUS13620</name>
</gene>
<dbReference type="AlphaFoldDB" id="A0A183I1K8"/>
<protein>
    <submittedName>
        <fullName evidence="3">DUF2470 domain-containing protein</fullName>
    </submittedName>
</protein>
<evidence type="ECO:0000313" key="1">
    <source>
        <dbReference type="EMBL" id="VDP14226.1"/>
    </source>
</evidence>
<name>A0A183I1K8_9BILA</name>